<gene>
    <name evidence="2" type="ORF">MSVAZ_2455</name>
</gene>
<dbReference type="Proteomes" id="UP000033096">
    <property type="component" value="Chromosome"/>
</dbReference>
<evidence type="ECO:0000313" key="2">
    <source>
        <dbReference type="EMBL" id="AKB44724.1"/>
    </source>
</evidence>
<name>A0A0E3Q783_9EURY</name>
<dbReference type="Pfam" id="PF01935">
    <property type="entry name" value="DUF87"/>
    <property type="match status" value="1"/>
</dbReference>
<dbReference type="InterPro" id="IPR027417">
    <property type="entry name" value="P-loop_NTPase"/>
</dbReference>
<dbReference type="PATRIC" id="fig|1434123.4.peg.3003"/>
<dbReference type="GeneID" id="24810945"/>
<dbReference type="Gene3D" id="3.40.50.300">
    <property type="entry name" value="P-loop containing nucleotide triphosphate hydrolases"/>
    <property type="match status" value="2"/>
</dbReference>
<dbReference type="STRING" id="1434123.MSVAZ_2455"/>
<dbReference type="InterPro" id="IPR051162">
    <property type="entry name" value="T4SS_component"/>
</dbReference>
<dbReference type="RefSeq" id="WP_048121596.1">
    <property type="nucleotide sequence ID" value="NZ_CP009520.1"/>
</dbReference>
<dbReference type="PANTHER" id="PTHR30121:SF6">
    <property type="entry name" value="SLR6007 PROTEIN"/>
    <property type="match status" value="1"/>
</dbReference>
<proteinExistence type="predicted"/>
<dbReference type="HOGENOM" id="CLU_521412_0_0_2"/>
<sequence length="535" mass="60540">MTWIVVAPDRDNRYKLVSKRGTSGLLPKGSYLTIIDTDNENKPLFVLQVEESSQEYPYSPSPMTVDMDLGKIKADLKWQNIISARVIKDLNERTDGKVNVVDILSVARRSNQDEIDIAMGHNKLDENTKRGPKVFLATVHGNKNQVLVDDNNNFLYTYLPSDLFFYQTLVCGKTGSGKTVATKYLAQHFVDKGGAVLAINVKDVDFLKMDKPSNHLNEDIRKEWKFIGEKERKVDNFKVYYPATTTIKPTRGVTPTITQSISLDVRTIEPEALNGILQSISDIAAQYLPDIFRYWREERYETNEANEITFNNFVNWFTEINQREDERNRFPIRFARGDFGIAPLAPGTASNILRNLNIARAYFDDSQAYKLSGKDILQHGMMSVIDLEDEKSKTFGSVLLRHLLHQIVDLKSSNRSNVPILIIIDEVHQFYNTESSKEALGDLDTICRQGRSQEIGVIFSSQNPSDIPRGLSNVINTKIFFKSDSGIARTHGINISDSEIQNLEKGFAVANIHEMSQLKMLKFPLAFAGVIKRGS</sequence>
<keyword evidence="3" id="KW-1185">Reference proteome</keyword>
<feature type="domain" description="Helicase HerA central" evidence="1">
    <location>
        <begin position="169"/>
        <end position="328"/>
    </location>
</feature>
<dbReference type="PANTHER" id="PTHR30121">
    <property type="entry name" value="UNCHARACTERIZED PROTEIN YJGR-RELATED"/>
    <property type="match status" value="1"/>
</dbReference>
<dbReference type="KEGG" id="mvc:MSVAZ_2455"/>
<protein>
    <recommendedName>
        <fullName evidence="1">Helicase HerA central domain-containing protein</fullName>
    </recommendedName>
</protein>
<dbReference type="SUPFAM" id="SSF52540">
    <property type="entry name" value="P-loop containing nucleoside triphosphate hydrolases"/>
    <property type="match status" value="1"/>
</dbReference>
<evidence type="ECO:0000313" key="3">
    <source>
        <dbReference type="Proteomes" id="UP000033096"/>
    </source>
</evidence>
<dbReference type="EMBL" id="CP009520">
    <property type="protein sequence ID" value="AKB44724.1"/>
    <property type="molecule type" value="Genomic_DNA"/>
</dbReference>
<accession>A0A0E3Q783</accession>
<dbReference type="InterPro" id="IPR002789">
    <property type="entry name" value="HerA_central"/>
</dbReference>
<dbReference type="AlphaFoldDB" id="A0A0E3Q783"/>
<evidence type="ECO:0000259" key="1">
    <source>
        <dbReference type="Pfam" id="PF01935"/>
    </source>
</evidence>
<reference evidence="2 3" key="1">
    <citation type="submission" date="2014-07" db="EMBL/GenBank/DDBJ databases">
        <title>Methanogenic archaea and the global carbon cycle.</title>
        <authorList>
            <person name="Henriksen J.R."/>
            <person name="Luke J."/>
            <person name="Reinhart S."/>
            <person name="Benedict M.N."/>
            <person name="Youngblut N.D."/>
            <person name="Metcalf M.E."/>
            <person name="Whitaker R.J."/>
            <person name="Metcalf W.W."/>
        </authorList>
    </citation>
    <scope>NUCLEOTIDE SEQUENCE [LARGE SCALE GENOMIC DNA]</scope>
    <source>
        <strain evidence="2 3">Z-761</strain>
    </source>
</reference>
<organism evidence="2 3">
    <name type="scientific">Methanosarcina vacuolata Z-761</name>
    <dbReference type="NCBI Taxonomy" id="1434123"/>
    <lineage>
        <taxon>Archaea</taxon>
        <taxon>Methanobacteriati</taxon>
        <taxon>Methanobacteriota</taxon>
        <taxon>Stenosarchaea group</taxon>
        <taxon>Methanomicrobia</taxon>
        <taxon>Methanosarcinales</taxon>
        <taxon>Methanosarcinaceae</taxon>
        <taxon>Methanosarcina</taxon>
    </lineage>
</organism>